<evidence type="ECO:0000256" key="7">
    <source>
        <dbReference type="ARBA" id="ARBA00023146"/>
    </source>
</evidence>
<dbReference type="InterPro" id="IPR033910">
    <property type="entry name" value="GluRS_core"/>
</dbReference>
<evidence type="ECO:0000259" key="9">
    <source>
        <dbReference type="Pfam" id="PF00749"/>
    </source>
</evidence>
<dbReference type="AlphaFoldDB" id="A0A2P2EBF3"/>
<dbReference type="InterPro" id="IPR000924">
    <property type="entry name" value="Glu/Gln-tRNA-synth"/>
</dbReference>
<dbReference type="PANTHER" id="PTHR43311:SF2">
    <property type="entry name" value="GLUTAMATE--TRNA LIGASE, MITOCHONDRIAL-RELATED"/>
    <property type="match status" value="1"/>
</dbReference>
<comment type="caution">
    <text evidence="8">Lacks conserved residue(s) required for the propagation of feature annotation.</text>
</comment>
<dbReference type="Pfam" id="PF19269">
    <property type="entry name" value="Anticodon_2"/>
    <property type="match status" value="1"/>
</dbReference>
<comment type="subunit">
    <text evidence="8">Monomer.</text>
</comment>
<dbReference type="GO" id="GO:0008270">
    <property type="term" value="F:zinc ion binding"/>
    <property type="evidence" value="ECO:0007669"/>
    <property type="project" value="InterPro"/>
</dbReference>
<evidence type="ECO:0000313" key="11">
    <source>
        <dbReference type="EMBL" id="GBF58373.1"/>
    </source>
</evidence>
<sequence length="479" mass="52739">MHAPTETTGHTHEATGSAIVTRFAPSPTGYLHIGGARTALFNWLFARKAGGKYLLRIEDTDRERSTEAAVNAILNGLAWLGLEADGPPLFQFARAARHREAAESLVERGGAFRCYLTPEEETALKDAARAEGKAFRSPWRNPDYGTPPPAARYVVRLRAPGDNERIEVADKVQGVVTTAGREIDDFILLRSDLTPTYMLAVVVDDQDMGVTHVIRGDDHLTNAARQTALIRAFGWRVPTYAHIPLIHGDDGKKLSKRHGALGVEEYRDMGYLPEAMRAYLLRLGWSKGDLDIVSTEQALELFDLEGLGRSPSRLDFAKMDSVNAHFIRLADDQRLVSLMREHAARRGLPDLRLDDAALVPAMAFLKERAKTLPELLTQFSFLLAERPLTRDEKTIKALSEEVVARLARLRPVLAAVETWEHVTIKTALDDFAAHEGVGFGKIGPGLRAALTGGLPAPDLAIALQLLGKTESLLRLDDVM</sequence>
<proteinExistence type="inferred from homology"/>
<dbReference type="PANTHER" id="PTHR43311">
    <property type="entry name" value="GLUTAMATE--TRNA LIGASE"/>
    <property type="match status" value="1"/>
</dbReference>
<dbReference type="InterPro" id="IPR045462">
    <property type="entry name" value="aa-tRNA-synth_I_cd-bd"/>
</dbReference>
<evidence type="ECO:0000256" key="8">
    <source>
        <dbReference type="HAMAP-Rule" id="MF_00022"/>
    </source>
</evidence>
<accession>A0A2P2EBF3</accession>
<keyword evidence="5 8" id="KW-0067">ATP-binding</keyword>
<feature type="short sequence motif" description="'HIGH' region" evidence="8">
    <location>
        <begin position="25"/>
        <end position="35"/>
    </location>
</feature>
<dbReference type="InterPro" id="IPR001412">
    <property type="entry name" value="aa-tRNA-synth_I_CS"/>
</dbReference>
<keyword evidence="4 8" id="KW-0547">Nucleotide-binding</keyword>
<dbReference type="SUPFAM" id="SSF48163">
    <property type="entry name" value="An anticodon-binding domain of class I aminoacyl-tRNA synthetases"/>
    <property type="match status" value="1"/>
</dbReference>
<comment type="catalytic activity">
    <reaction evidence="8">
        <text>tRNA(Glu) + L-glutamate + ATP = L-glutamyl-tRNA(Glu) + AMP + diphosphate</text>
        <dbReference type="Rhea" id="RHEA:23540"/>
        <dbReference type="Rhea" id="RHEA-COMP:9663"/>
        <dbReference type="Rhea" id="RHEA-COMP:9680"/>
        <dbReference type="ChEBI" id="CHEBI:29985"/>
        <dbReference type="ChEBI" id="CHEBI:30616"/>
        <dbReference type="ChEBI" id="CHEBI:33019"/>
        <dbReference type="ChEBI" id="CHEBI:78442"/>
        <dbReference type="ChEBI" id="CHEBI:78520"/>
        <dbReference type="ChEBI" id="CHEBI:456215"/>
        <dbReference type="EC" id="6.1.1.17"/>
    </reaction>
</comment>
<dbReference type="Gene3D" id="1.10.10.350">
    <property type="match status" value="1"/>
</dbReference>
<evidence type="ECO:0000256" key="3">
    <source>
        <dbReference type="ARBA" id="ARBA00022598"/>
    </source>
</evidence>
<dbReference type="GO" id="GO:0006424">
    <property type="term" value="P:glutamyl-tRNA aminoacylation"/>
    <property type="evidence" value="ECO:0007669"/>
    <property type="project" value="UniProtKB-UniRule"/>
</dbReference>
<dbReference type="HAMAP" id="MF_00022">
    <property type="entry name" value="Glu_tRNA_synth_type1"/>
    <property type="match status" value="1"/>
</dbReference>
<feature type="domain" description="Aminoacyl-tRNA synthetase class I anticodon-binding" evidence="10">
    <location>
        <begin position="336"/>
        <end position="478"/>
    </location>
</feature>
<evidence type="ECO:0000256" key="6">
    <source>
        <dbReference type="ARBA" id="ARBA00022917"/>
    </source>
</evidence>
<gene>
    <name evidence="11" type="primary">gltX_2</name>
    <name evidence="8" type="synonym">gltX</name>
    <name evidence="11" type="ORF">PbB2_02054</name>
</gene>
<evidence type="ECO:0000313" key="12">
    <source>
        <dbReference type="Proteomes" id="UP000245086"/>
    </source>
</evidence>
<dbReference type="CDD" id="cd00808">
    <property type="entry name" value="GluRS_core"/>
    <property type="match status" value="1"/>
</dbReference>
<dbReference type="InterPro" id="IPR049940">
    <property type="entry name" value="GluQ/Sye"/>
</dbReference>
<dbReference type="InterPro" id="IPR020751">
    <property type="entry name" value="aa-tRNA-synth_I_codon-bd_sub2"/>
</dbReference>
<evidence type="ECO:0000256" key="4">
    <source>
        <dbReference type="ARBA" id="ARBA00022741"/>
    </source>
</evidence>
<dbReference type="Pfam" id="PF00749">
    <property type="entry name" value="tRNA-synt_1c"/>
    <property type="match status" value="1"/>
</dbReference>
<keyword evidence="12" id="KW-1185">Reference proteome</keyword>
<protein>
    <recommendedName>
        <fullName evidence="8">Glutamate--tRNA ligase</fullName>
        <ecNumber evidence="8">6.1.1.17</ecNumber>
    </recommendedName>
    <alternativeName>
        <fullName evidence="8">Glutamyl-tRNA synthetase</fullName>
        <shortName evidence="8">GluRS</shortName>
    </alternativeName>
</protein>
<evidence type="ECO:0000256" key="5">
    <source>
        <dbReference type="ARBA" id="ARBA00022840"/>
    </source>
</evidence>
<dbReference type="InterPro" id="IPR014729">
    <property type="entry name" value="Rossmann-like_a/b/a_fold"/>
</dbReference>
<comment type="function">
    <text evidence="8">Catalyzes the attachment of glutamate to tRNA(Glu) in a two-step reaction: glutamate is first activated by ATP to form Glu-AMP and then transferred to the acceptor end of tRNA(Glu).</text>
</comment>
<dbReference type="EC" id="6.1.1.17" evidence="8"/>
<dbReference type="RefSeq" id="WP_108985237.1">
    <property type="nucleotide sequence ID" value="NZ_BFBR01000006.1"/>
</dbReference>
<dbReference type="InterPro" id="IPR008925">
    <property type="entry name" value="aa_tRNA-synth_I_cd-bd_sf"/>
</dbReference>
<organism evidence="11 12">
    <name type="scientific">Candidatus Phycosocius bacilliformis</name>
    <dbReference type="NCBI Taxonomy" id="1445552"/>
    <lineage>
        <taxon>Bacteria</taxon>
        <taxon>Pseudomonadati</taxon>
        <taxon>Pseudomonadota</taxon>
        <taxon>Alphaproteobacteria</taxon>
        <taxon>Caulobacterales</taxon>
        <taxon>Caulobacterales incertae sedis</taxon>
        <taxon>Candidatus Phycosocius</taxon>
    </lineage>
</organism>
<dbReference type="SUPFAM" id="SSF52374">
    <property type="entry name" value="Nucleotidylyl transferase"/>
    <property type="match status" value="1"/>
</dbReference>
<dbReference type="PRINTS" id="PR00987">
    <property type="entry name" value="TRNASYNTHGLU"/>
</dbReference>
<evidence type="ECO:0000256" key="2">
    <source>
        <dbReference type="ARBA" id="ARBA00022490"/>
    </source>
</evidence>
<feature type="short sequence motif" description="'KMSKS' region" evidence="8">
    <location>
        <begin position="253"/>
        <end position="257"/>
    </location>
</feature>
<name>A0A2P2EBF3_9PROT</name>
<comment type="subcellular location">
    <subcellularLocation>
        <location evidence="8">Cytoplasm</location>
    </subcellularLocation>
</comment>
<dbReference type="PROSITE" id="PS00178">
    <property type="entry name" value="AA_TRNA_LIGASE_I"/>
    <property type="match status" value="1"/>
</dbReference>
<feature type="binding site" evidence="8">
    <location>
        <position position="256"/>
    </location>
    <ligand>
        <name>ATP</name>
        <dbReference type="ChEBI" id="CHEBI:30616"/>
    </ligand>
</feature>
<feature type="domain" description="Glutamyl/glutaminyl-tRNA synthetase class Ib catalytic" evidence="9">
    <location>
        <begin position="19"/>
        <end position="320"/>
    </location>
</feature>
<dbReference type="GO" id="GO:0005524">
    <property type="term" value="F:ATP binding"/>
    <property type="evidence" value="ECO:0007669"/>
    <property type="project" value="UniProtKB-UniRule"/>
</dbReference>
<keyword evidence="3 8" id="KW-0436">Ligase</keyword>
<dbReference type="Proteomes" id="UP000245086">
    <property type="component" value="Unassembled WGS sequence"/>
</dbReference>
<dbReference type="Gene3D" id="3.40.50.620">
    <property type="entry name" value="HUPs"/>
    <property type="match status" value="1"/>
</dbReference>
<dbReference type="OrthoDB" id="9807503at2"/>
<keyword evidence="6 8" id="KW-0648">Protein biosynthesis</keyword>
<dbReference type="GO" id="GO:0004818">
    <property type="term" value="F:glutamate-tRNA ligase activity"/>
    <property type="evidence" value="ECO:0007669"/>
    <property type="project" value="UniProtKB-UniRule"/>
</dbReference>
<dbReference type="NCBIfam" id="TIGR00464">
    <property type="entry name" value="gltX_bact"/>
    <property type="match status" value="1"/>
</dbReference>
<reference evidence="11 12" key="1">
    <citation type="journal article" date="2018" name="Genome Announc.">
        <title>Draft Genome Sequence of "Candidatus Phycosocius bacilliformis," an Alphaproteobacterial Ectosymbiont of the Hydrocarbon-Producing Green Alga Botryococcus braunii.</title>
        <authorList>
            <person name="Tanabe Y."/>
            <person name="Yamaguchi H."/>
            <person name="Watanabe M.M."/>
        </authorList>
    </citation>
    <scope>NUCLEOTIDE SEQUENCE [LARGE SCALE GENOMIC DNA]</scope>
    <source>
        <strain evidence="11 12">BOTRYCO-2</strain>
    </source>
</reference>
<evidence type="ECO:0000259" key="10">
    <source>
        <dbReference type="Pfam" id="PF19269"/>
    </source>
</evidence>
<dbReference type="InterPro" id="IPR020058">
    <property type="entry name" value="Glu/Gln-tRNA-synth_Ib_cat-dom"/>
</dbReference>
<keyword evidence="7 8" id="KW-0030">Aminoacyl-tRNA synthetase</keyword>
<keyword evidence="2 8" id="KW-0963">Cytoplasm</keyword>
<evidence type="ECO:0000256" key="1">
    <source>
        <dbReference type="ARBA" id="ARBA00007894"/>
    </source>
</evidence>
<dbReference type="GO" id="GO:0000049">
    <property type="term" value="F:tRNA binding"/>
    <property type="evidence" value="ECO:0007669"/>
    <property type="project" value="InterPro"/>
</dbReference>
<comment type="similarity">
    <text evidence="1 8">Belongs to the class-I aminoacyl-tRNA synthetase family. Glutamate--tRNA ligase type 1 subfamily.</text>
</comment>
<dbReference type="InterPro" id="IPR004527">
    <property type="entry name" value="Glu-tRNA-ligase_bac/mito"/>
</dbReference>
<comment type="caution">
    <text evidence="11">The sequence shown here is derived from an EMBL/GenBank/DDBJ whole genome shotgun (WGS) entry which is preliminary data.</text>
</comment>
<dbReference type="GO" id="GO:0005829">
    <property type="term" value="C:cytosol"/>
    <property type="evidence" value="ECO:0007669"/>
    <property type="project" value="TreeGrafter"/>
</dbReference>
<dbReference type="EMBL" id="BFBR01000006">
    <property type="protein sequence ID" value="GBF58373.1"/>
    <property type="molecule type" value="Genomic_DNA"/>
</dbReference>